<dbReference type="Proteomes" id="UP000027647">
    <property type="component" value="Unassembled WGS sequence"/>
</dbReference>
<dbReference type="Gene3D" id="3.40.1190.20">
    <property type="match status" value="1"/>
</dbReference>
<keyword evidence="6" id="KW-0067">ATP-binding</keyword>
<dbReference type="RefSeq" id="WP_034961979.1">
    <property type="nucleotide sequence ID" value="NZ_JMIW01000008.1"/>
</dbReference>
<comment type="pathway">
    <text evidence="1">Cofactor biosynthesis; thiamine diphosphate biosynthesis.</text>
</comment>
<dbReference type="GO" id="GO:0008972">
    <property type="term" value="F:phosphomethylpyrimidine kinase activity"/>
    <property type="evidence" value="ECO:0007669"/>
    <property type="project" value="InterPro"/>
</dbReference>
<dbReference type="GO" id="GO:0005524">
    <property type="term" value="F:ATP binding"/>
    <property type="evidence" value="ECO:0007669"/>
    <property type="project" value="UniProtKB-KW"/>
</dbReference>
<dbReference type="EMBL" id="JMIW01000008">
    <property type="protein sequence ID" value="KEO88686.1"/>
    <property type="molecule type" value="Genomic_DNA"/>
</dbReference>
<evidence type="ECO:0000313" key="9">
    <source>
        <dbReference type="Proteomes" id="UP000027647"/>
    </source>
</evidence>
<keyword evidence="9" id="KW-1185">Reference proteome</keyword>
<evidence type="ECO:0000256" key="3">
    <source>
        <dbReference type="ARBA" id="ARBA00022679"/>
    </source>
</evidence>
<dbReference type="GO" id="GO:0009228">
    <property type="term" value="P:thiamine biosynthetic process"/>
    <property type="evidence" value="ECO:0007669"/>
    <property type="project" value="InterPro"/>
</dbReference>
<accession>A0A074M2M7</accession>
<dbReference type="GO" id="GO:0009229">
    <property type="term" value="P:thiamine diphosphate biosynthetic process"/>
    <property type="evidence" value="ECO:0007669"/>
    <property type="project" value="UniProtKB-UniPathway"/>
</dbReference>
<evidence type="ECO:0000313" key="8">
    <source>
        <dbReference type="EMBL" id="KEO88686.1"/>
    </source>
</evidence>
<name>A0A074M2M7_ERYLO</name>
<dbReference type="PANTHER" id="PTHR20858:SF17">
    <property type="entry name" value="HYDROXYMETHYLPYRIMIDINE_PHOSPHOMETHYLPYRIMIDINE KINASE THI20-RELATED"/>
    <property type="match status" value="1"/>
</dbReference>
<dbReference type="EC" id="2.7.1.49" evidence="2"/>
<dbReference type="GO" id="GO:0008902">
    <property type="term" value="F:hydroxymethylpyrimidine kinase activity"/>
    <property type="evidence" value="ECO:0007669"/>
    <property type="project" value="UniProtKB-EC"/>
</dbReference>
<dbReference type="PANTHER" id="PTHR20858">
    <property type="entry name" value="PHOSPHOMETHYLPYRIMIDINE KINASE"/>
    <property type="match status" value="1"/>
</dbReference>
<sequence length="271" mass="27840">MASPLPAPPRILTIAGSDSSGGAGIQADIKTITMLGGYAMSAITSVTAQNTCSVTAVESFPQGFVAKQIEACAKDIGVDAIKIGMLASEAIVREVGDSLHALKLDTGVPLVIDPVMVATSGHRLIDESAVEALRGGLLRKASLVTPNLAELELLSGRKIGGVDEMCEAAIALAAELQTLVLAKGGHLEGDVVDILVDAAGELRRFADPRIESDHTHGTGCTLSSAIATLIGRGESMEEAVTIARQFVRSAIMNAPGFGAGNGPLGHQAVRR</sequence>
<comment type="caution">
    <text evidence="8">The sequence shown here is derived from an EMBL/GenBank/DDBJ whole genome shotgun (WGS) entry which is preliminary data.</text>
</comment>
<evidence type="ECO:0000256" key="6">
    <source>
        <dbReference type="ARBA" id="ARBA00022840"/>
    </source>
</evidence>
<dbReference type="Pfam" id="PF08543">
    <property type="entry name" value="Phos_pyr_kin"/>
    <property type="match status" value="1"/>
</dbReference>
<dbReference type="InterPro" id="IPR004399">
    <property type="entry name" value="HMP/HMP-P_kinase_dom"/>
</dbReference>
<gene>
    <name evidence="8" type="ORF">EH31_16145</name>
</gene>
<keyword evidence="5 8" id="KW-0418">Kinase</keyword>
<dbReference type="CDD" id="cd01169">
    <property type="entry name" value="HMPP_kinase"/>
    <property type="match status" value="1"/>
</dbReference>
<reference evidence="8 9" key="1">
    <citation type="submission" date="2014-04" db="EMBL/GenBank/DDBJ databases">
        <title>A comprehensive comparison of genomes of Erythrobacter spp. strains.</title>
        <authorList>
            <person name="Zheng Q."/>
        </authorList>
    </citation>
    <scope>NUCLEOTIDE SEQUENCE [LARGE SCALE GENOMIC DNA]</scope>
    <source>
        <strain evidence="8 9">DSM 6997</strain>
    </source>
</reference>
<proteinExistence type="predicted"/>
<evidence type="ECO:0000256" key="1">
    <source>
        <dbReference type="ARBA" id="ARBA00004948"/>
    </source>
</evidence>
<evidence type="ECO:0000256" key="2">
    <source>
        <dbReference type="ARBA" id="ARBA00012135"/>
    </source>
</evidence>
<dbReference type="GO" id="GO:0005829">
    <property type="term" value="C:cytosol"/>
    <property type="evidence" value="ECO:0007669"/>
    <property type="project" value="TreeGrafter"/>
</dbReference>
<dbReference type="InterPro" id="IPR029056">
    <property type="entry name" value="Ribokinase-like"/>
</dbReference>
<dbReference type="NCBIfam" id="TIGR00097">
    <property type="entry name" value="HMP-P_kinase"/>
    <property type="match status" value="1"/>
</dbReference>
<dbReference type="SUPFAM" id="SSF53613">
    <property type="entry name" value="Ribokinase-like"/>
    <property type="match status" value="1"/>
</dbReference>
<dbReference type="eggNOG" id="COG0351">
    <property type="taxonomic scope" value="Bacteria"/>
</dbReference>
<evidence type="ECO:0000259" key="7">
    <source>
        <dbReference type="Pfam" id="PF08543"/>
    </source>
</evidence>
<dbReference type="UniPathway" id="UPA00060">
    <property type="reaction ID" value="UER00138"/>
</dbReference>
<protein>
    <recommendedName>
        <fullName evidence="2">hydroxymethylpyrimidine kinase</fullName>
        <ecNumber evidence="2">2.7.1.49</ecNumber>
    </recommendedName>
</protein>
<organism evidence="8 9">
    <name type="scientific">Erythrobacter longus</name>
    <dbReference type="NCBI Taxonomy" id="1044"/>
    <lineage>
        <taxon>Bacteria</taxon>
        <taxon>Pseudomonadati</taxon>
        <taxon>Pseudomonadota</taxon>
        <taxon>Alphaproteobacteria</taxon>
        <taxon>Sphingomonadales</taxon>
        <taxon>Erythrobacteraceae</taxon>
        <taxon>Erythrobacter/Porphyrobacter group</taxon>
        <taxon>Erythrobacter</taxon>
    </lineage>
</organism>
<feature type="domain" description="Pyridoxamine kinase/Phosphomethylpyrimidine kinase" evidence="7">
    <location>
        <begin position="18"/>
        <end position="264"/>
    </location>
</feature>
<dbReference type="AlphaFoldDB" id="A0A074M2M7"/>
<evidence type="ECO:0000256" key="4">
    <source>
        <dbReference type="ARBA" id="ARBA00022741"/>
    </source>
</evidence>
<evidence type="ECO:0000256" key="5">
    <source>
        <dbReference type="ARBA" id="ARBA00022777"/>
    </source>
</evidence>
<dbReference type="STRING" id="1044.EH31_16145"/>
<dbReference type="InterPro" id="IPR013749">
    <property type="entry name" value="PM/HMP-P_kinase-1"/>
</dbReference>
<keyword evidence="4" id="KW-0547">Nucleotide-binding</keyword>
<keyword evidence="3" id="KW-0808">Transferase</keyword>
<dbReference type="FunFam" id="3.40.1190.20:FF:000003">
    <property type="entry name" value="Phosphomethylpyrimidine kinase ThiD"/>
    <property type="match status" value="1"/>
</dbReference>